<dbReference type="InterPro" id="IPR019080">
    <property type="entry name" value="YqaJ_viral_recombinase"/>
</dbReference>
<evidence type="ECO:0000313" key="3">
    <source>
        <dbReference type="Proteomes" id="UP000324632"/>
    </source>
</evidence>
<gene>
    <name evidence="2" type="ORF">E1301_Tti012156</name>
</gene>
<dbReference type="EMBL" id="SOYY01000009">
    <property type="protein sequence ID" value="KAA0717390.1"/>
    <property type="molecule type" value="Genomic_DNA"/>
</dbReference>
<dbReference type="CDD" id="cd22343">
    <property type="entry name" value="PDDEXK_lambda_exonuclease-like"/>
    <property type="match status" value="1"/>
</dbReference>
<sequence>MFLVYVPGVRSWCTFLVYVPGVRSWCTFLVYVPGVRSWCTLLVYVPGVRSWCTFLVYVPGVRSWCTFLVYVPGVRSWCTFLVIILLDSYLILQRSLRTIGTLECGPLILNPFVKRLGKGFSIVKSVGQNGSKAILDSMALTQEEQRDIQNATIGQRVNPQWHLFRRGRVTASNFGDVLMSNGATDNLLDRVLGNHPSLEGIPAICWGIENEHQAVQKFIDETQKEVQESGLWLSPSGVLGASPDGLVGSSEILEVKCPYNAREMTIDDAVKQKKISYISKEGDTYSLHRDHKYWHQVQGQLHLTGRQTCYFVVWTKKDHVIIPISKDDTWKPNLQVLEDFFKTHVLPRLPEM</sequence>
<feature type="domain" description="YqaJ viral recombinase" evidence="1">
    <location>
        <begin position="160"/>
        <end position="307"/>
    </location>
</feature>
<dbReference type="Gene3D" id="3.90.320.10">
    <property type="match status" value="1"/>
</dbReference>
<accession>A0A5A9P623</accession>
<dbReference type="InterPro" id="IPR051703">
    <property type="entry name" value="NF-kappa-B_Signaling_Reg"/>
</dbReference>
<dbReference type="Pfam" id="PF09588">
    <property type="entry name" value="YqaJ"/>
    <property type="match status" value="1"/>
</dbReference>
<proteinExistence type="predicted"/>
<comment type="caution">
    <text evidence="2">The sequence shown here is derived from an EMBL/GenBank/DDBJ whole genome shotgun (WGS) entry which is preliminary data.</text>
</comment>
<dbReference type="PANTHER" id="PTHR46609">
    <property type="entry name" value="EXONUCLEASE, PHAGE-TYPE/RECB, C-TERMINAL DOMAIN-CONTAINING PROTEIN"/>
    <property type="match status" value="1"/>
</dbReference>
<keyword evidence="3" id="KW-1185">Reference proteome</keyword>
<dbReference type="AlphaFoldDB" id="A0A5A9P623"/>
<dbReference type="SUPFAM" id="SSF52980">
    <property type="entry name" value="Restriction endonuclease-like"/>
    <property type="match status" value="1"/>
</dbReference>
<evidence type="ECO:0000313" key="2">
    <source>
        <dbReference type="EMBL" id="KAA0717390.1"/>
    </source>
</evidence>
<reference evidence="2 3" key="1">
    <citation type="journal article" date="2019" name="Mol. Ecol. Resour.">
        <title>Chromosome-level genome assembly of Triplophysa tibetana, a fish adapted to the harsh high-altitude environment of the Tibetan Plateau.</title>
        <authorList>
            <person name="Yang X."/>
            <person name="Liu H."/>
            <person name="Ma Z."/>
            <person name="Zou Y."/>
            <person name="Zou M."/>
            <person name="Mao Y."/>
            <person name="Li X."/>
            <person name="Wang H."/>
            <person name="Chen T."/>
            <person name="Wang W."/>
            <person name="Yang R."/>
        </authorList>
    </citation>
    <scope>NUCLEOTIDE SEQUENCE [LARGE SCALE GENOMIC DNA]</scope>
    <source>
        <strain evidence="2">TTIB1903HZAU</strain>
        <tissue evidence="2">Muscle</tissue>
    </source>
</reference>
<dbReference type="InterPro" id="IPR011604">
    <property type="entry name" value="PDDEXK-like_dom_sf"/>
</dbReference>
<name>A0A5A9P623_9TELE</name>
<protein>
    <recommendedName>
        <fullName evidence="1">YqaJ viral recombinase domain-containing protein</fullName>
    </recommendedName>
</protein>
<evidence type="ECO:0000259" key="1">
    <source>
        <dbReference type="Pfam" id="PF09588"/>
    </source>
</evidence>
<organism evidence="2 3">
    <name type="scientific">Triplophysa tibetana</name>
    <dbReference type="NCBI Taxonomy" id="1572043"/>
    <lineage>
        <taxon>Eukaryota</taxon>
        <taxon>Metazoa</taxon>
        <taxon>Chordata</taxon>
        <taxon>Craniata</taxon>
        <taxon>Vertebrata</taxon>
        <taxon>Euteleostomi</taxon>
        <taxon>Actinopterygii</taxon>
        <taxon>Neopterygii</taxon>
        <taxon>Teleostei</taxon>
        <taxon>Ostariophysi</taxon>
        <taxon>Cypriniformes</taxon>
        <taxon>Nemacheilidae</taxon>
        <taxon>Triplophysa</taxon>
    </lineage>
</organism>
<dbReference type="InterPro" id="IPR011335">
    <property type="entry name" value="Restrct_endonuc-II-like"/>
</dbReference>
<dbReference type="PANTHER" id="PTHR46609:SF8">
    <property type="entry name" value="YQAJ VIRAL RECOMBINASE DOMAIN-CONTAINING PROTEIN"/>
    <property type="match status" value="1"/>
</dbReference>
<dbReference type="Proteomes" id="UP000324632">
    <property type="component" value="Chromosome 9"/>
</dbReference>
<dbReference type="GO" id="GO:0006281">
    <property type="term" value="P:DNA repair"/>
    <property type="evidence" value="ECO:0007669"/>
    <property type="project" value="UniProtKB-ARBA"/>
</dbReference>